<dbReference type="STRING" id="1837282.A6F49_04755"/>
<keyword evidence="1" id="KW-1133">Transmembrane helix</keyword>
<dbReference type="EMBL" id="LXEY01000008">
    <property type="protein sequence ID" value="OAV62819.1"/>
    <property type="molecule type" value="Genomic_DNA"/>
</dbReference>
<proteinExistence type="predicted"/>
<organism evidence="2 3">
    <name type="scientific">Enteractinococcus helveticum</name>
    <dbReference type="NCBI Taxonomy" id="1837282"/>
    <lineage>
        <taxon>Bacteria</taxon>
        <taxon>Bacillati</taxon>
        <taxon>Actinomycetota</taxon>
        <taxon>Actinomycetes</taxon>
        <taxon>Micrococcales</taxon>
        <taxon>Micrococcaceae</taxon>
    </lineage>
</organism>
<name>A0A1B7M2R5_9MICC</name>
<protein>
    <submittedName>
        <fullName evidence="2">Uncharacterized protein</fullName>
    </submittedName>
</protein>
<dbReference type="RefSeq" id="WP_043055554.1">
    <property type="nucleotide sequence ID" value="NZ_LXEY01000008.1"/>
</dbReference>
<sequence>MLEVILTYLVLLVAVSLKTWLIGFLWVLAATIAASSITGHKVSQTSIRRALRLAAMWPIIIPKWALIAWLFTFPLSMLWLAYWLVVTPIVQQLRHRRAAEPAAPDTSQP</sequence>
<keyword evidence="3" id="KW-1185">Reference proteome</keyword>
<evidence type="ECO:0000256" key="1">
    <source>
        <dbReference type="SAM" id="Phobius"/>
    </source>
</evidence>
<comment type="caution">
    <text evidence="2">The sequence shown here is derived from an EMBL/GenBank/DDBJ whole genome shotgun (WGS) entry which is preliminary data.</text>
</comment>
<dbReference type="Proteomes" id="UP000078292">
    <property type="component" value="Unassembled WGS sequence"/>
</dbReference>
<keyword evidence="1" id="KW-0472">Membrane</keyword>
<evidence type="ECO:0000313" key="2">
    <source>
        <dbReference type="EMBL" id="OAV62819.1"/>
    </source>
</evidence>
<keyword evidence="1" id="KW-0812">Transmembrane</keyword>
<accession>A0A1B7M2R5</accession>
<dbReference type="AlphaFoldDB" id="A0A1B7M2R5"/>
<evidence type="ECO:0000313" key="3">
    <source>
        <dbReference type="Proteomes" id="UP000078292"/>
    </source>
</evidence>
<reference evidence="2 3" key="1">
    <citation type="submission" date="2016-04" db="EMBL/GenBank/DDBJ databases">
        <title>First whole genome shotgun sequence of the bacterium Enteractinococcus sp. strain UASWS1574.</title>
        <authorList>
            <person name="Crovadore J."/>
            <person name="Chablais R."/>
            <person name="Lefort F."/>
        </authorList>
    </citation>
    <scope>NUCLEOTIDE SEQUENCE [LARGE SCALE GENOMIC DNA]</scope>
    <source>
        <strain evidence="2 3">UASWS1574</strain>
    </source>
</reference>
<gene>
    <name evidence="2" type="ORF">A6F49_04755</name>
</gene>
<feature type="transmembrane region" description="Helical" evidence="1">
    <location>
        <begin position="6"/>
        <end position="29"/>
    </location>
</feature>